<keyword evidence="9" id="KW-1185">Reference proteome</keyword>
<dbReference type="Proteomes" id="UP000284119">
    <property type="component" value="Unassembled WGS sequence"/>
</dbReference>
<gene>
    <name evidence="8" type="ORF">D5396_13160</name>
</gene>
<evidence type="ECO:0000256" key="5">
    <source>
        <dbReference type="PIRNR" id="PIRNR002096"/>
    </source>
</evidence>
<comment type="similarity">
    <text evidence="2 5">Belongs to the histone-like protein H-NS family.</text>
</comment>
<name>A0ABX9P1B7_9GAMM</name>
<reference evidence="8 9" key="1">
    <citation type="submission" date="2018-09" db="EMBL/GenBank/DDBJ databases">
        <authorList>
            <person name="Le Fleche-Mateos A."/>
        </authorList>
    </citation>
    <scope>NUCLEOTIDE SEQUENCE [LARGE SCALE GENOMIC DNA]</scope>
    <source>
        <strain evidence="8 9">DSM 30078</strain>
    </source>
</reference>
<evidence type="ECO:0000256" key="6">
    <source>
        <dbReference type="SAM" id="Coils"/>
    </source>
</evidence>
<organism evidence="8 9">
    <name type="scientific">Rahnella inusitata</name>
    <dbReference type="NCBI Taxonomy" id="58169"/>
    <lineage>
        <taxon>Bacteria</taxon>
        <taxon>Pseudomonadati</taxon>
        <taxon>Pseudomonadota</taxon>
        <taxon>Gammaproteobacteria</taxon>
        <taxon>Enterobacterales</taxon>
        <taxon>Yersiniaceae</taxon>
        <taxon>Rahnella</taxon>
    </lineage>
</organism>
<evidence type="ECO:0000256" key="4">
    <source>
        <dbReference type="ARBA" id="ARBA00023125"/>
    </source>
</evidence>
<evidence type="ECO:0000256" key="2">
    <source>
        <dbReference type="ARBA" id="ARBA00010610"/>
    </source>
</evidence>
<dbReference type="InterPro" id="IPR027454">
    <property type="entry name" value="Histone_HNS_N"/>
</dbReference>
<feature type="domain" description="DNA-binding protein H-NS-like C-terminal" evidence="7">
    <location>
        <begin position="88"/>
        <end position="135"/>
    </location>
</feature>
<dbReference type="InterPro" id="IPR001801">
    <property type="entry name" value="Histone_HNS"/>
</dbReference>
<feature type="coiled-coil region" evidence="6">
    <location>
        <begin position="23"/>
        <end position="50"/>
    </location>
</feature>
<comment type="caution">
    <text evidence="8">The sequence shown here is derived from an EMBL/GenBank/DDBJ whole genome shotgun (WGS) entry which is preliminary data.</text>
</comment>
<dbReference type="InterPro" id="IPR027444">
    <property type="entry name" value="H-NS_C_dom"/>
</dbReference>
<evidence type="ECO:0000259" key="7">
    <source>
        <dbReference type="SMART" id="SM00528"/>
    </source>
</evidence>
<dbReference type="SUPFAM" id="SSF81273">
    <property type="entry name" value="H-NS histone-like proteins"/>
    <property type="match status" value="2"/>
</dbReference>
<dbReference type="Gene3D" id="4.10.430.10">
    <property type="entry name" value="Histone-like protein H-NS, C-terminal domain"/>
    <property type="match status" value="1"/>
</dbReference>
<dbReference type="PANTHER" id="PTHR38097">
    <property type="match status" value="1"/>
</dbReference>
<accession>A0ABX9P1B7</accession>
<comment type="subcellular location">
    <subcellularLocation>
        <location evidence="1">Cytoplasm</location>
        <location evidence="1">Nucleoid</location>
    </subcellularLocation>
</comment>
<evidence type="ECO:0000256" key="3">
    <source>
        <dbReference type="ARBA" id="ARBA00022490"/>
    </source>
</evidence>
<sequence>MDNALNVLNNIRTLRAQAREMPLETLEEILEKLTAIVEESRENVKAVSAQQQERNEKLSKYRKMLEEDGIDIDDLVTHQGAKETTKTKSKRQPRPAIYEYKDTNGEHKTWTGQGRTPSAIKAAMDAGATLESFLIAR</sequence>
<dbReference type="Gene3D" id="1.10.287.1050">
    <property type="entry name" value="H-NS histone-like proteins"/>
    <property type="match status" value="1"/>
</dbReference>
<dbReference type="SMART" id="SM00528">
    <property type="entry name" value="HNS"/>
    <property type="match status" value="1"/>
</dbReference>
<dbReference type="GO" id="GO:0003677">
    <property type="term" value="F:DNA binding"/>
    <property type="evidence" value="ECO:0007669"/>
    <property type="project" value="UniProtKB-KW"/>
</dbReference>
<keyword evidence="6" id="KW-0175">Coiled coil</keyword>
<dbReference type="PIRSF" id="PIRSF002096">
    <property type="entry name" value="HnS"/>
    <property type="match status" value="1"/>
</dbReference>
<dbReference type="PANTHER" id="PTHR38097:SF2">
    <property type="entry name" value="DNA-BINDING PROTEIN STPA"/>
    <property type="match status" value="1"/>
</dbReference>
<dbReference type="Pfam" id="PF22470">
    <property type="entry name" value="Histone_HNS_N"/>
    <property type="match status" value="1"/>
</dbReference>
<dbReference type="InterPro" id="IPR054180">
    <property type="entry name" value="H-NS-like_N"/>
</dbReference>
<dbReference type="InterPro" id="IPR037150">
    <property type="entry name" value="H-NS_C_dom_sf"/>
</dbReference>
<protein>
    <recommendedName>
        <fullName evidence="5">DNA-binding protein</fullName>
    </recommendedName>
</protein>
<keyword evidence="3" id="KW-0963">Cytoplasm</keyword>
<dbReference type="RefSeq" id="WP_112163934.1">
    <property type="nucleotide sequence ID" value="NZ_CBCPIW010000013.1"/>
</dbReference>
<keyword evidence="4 5" id="KW-0238">DNA-binding</keyword>
<dbReference type="EMBL" id="RAHG01000005">
    <property type="protein sequence ID" value="RJT12919.1"/>
    <property type="molecule type" value="Genomic_DNA"/>
</dbReference>
<dbReference type="Pfam" id="PF00816">
    <property type="entry name" value="Histone_HNS"/>
    <property type="match status" value="1"/>
</dbReference>
<evidence type="ECO:0000256" key="1">
    <source>
        <dbReference type="ARBA" id="ARBA00004453"/>
    </source>
</evidence>
<evidence type="ECO:0000313" key="8">
    <source>
        <dbReference type="EMBL" id="RJT12919.1"/>
    </source>
</evidence>
<proteinExistence type="inferred from homology"/>
<dbReference type="GeneID" id="88083030"/>
<evidence type="ECO:0000313" key="9">
    <source>
        <dbReference type="Proteomes" id="UP000284119"/>
    </source>
</evidence>